<evidence type="ECO:0000256" key="4">
    <source>
        <dbReference type="ARBA" id="ARBA00022692"/>
    </source>
</evidence>
<keyword evidence="2" id="KW-0813">Transport</keyword>
<dbReference type="Proteomes" id="UP001211065">
    <property type="component" value="Unassembled WGS sequence"/>
</dbReference>
<dbReference type="Pfam" id="PF03493">
    <property type="entry name" value="BK_channel_a"/>
    <property type="match status" value="1"/>
</dbReference>
<evidence type="ECO:0000259" key="15">
    <source>
        <dbReference type="Pfam" id="PF22614"/>
    </source>
</evidence>
<dbReference type="PANTHER" id="PTHR10027:SF10">
    <property type="entry name" value="SLOWPOKE 2, ISOFORM D"/>
    <property type="match status" value="1"/>
</dbReference>
<dbReference type="Gene3D" id="3.40.50.720">
    <property type="entry name" value="NAD(P)-binding Rossmann-like Domain"/>
    <property type="match status" value="2"/>
</dbReference>
<comment type="catalytic activity">
    <reaction evidence="11">
        <text>K(+)(in) = K(+)(out)</text>
        <dbReference type="Rhea" id="RHEA:29463"/>
        <dbReference type="ChEBI" id="CHEBI:29103"/>
    </reaction>
</comment>
<feature type="transmembrane region" description="Helical" evidence="12">
    <location>
        <begin position="128"/>
        <end position="146"/>
    </location>
</feature>
<protein>
    <submittedName>
        <fullName evidence="16">Uncharacterized protein</fullName>
    </submittedName>
</protein>
<comment type="subcellular location">
    <subcellularLocation>
        <location evidence="1">Membrane</location>
        <topology evidence="1">Multi-pass membrane protein</topology>
    </subcellularLocation>
</comment>
<dbReference type="EMBL" id="JADGJW010000017">
    <property type="protein sequence ID" value="KAJ3227413.1"/>
    <property type="molecule type" value="Genomic_DNA"/>
</dbReference>
<keyword evidence="7 12" id="KW-1133">Transmembrane helix</keyword>
<keyword evidence="3" id="KW-0633">Potassium transport</keyword>
<proteinExistence type="predicted"/>
<keyword evidence="4 12" id="KW-0812">Transmembrane</keyword>
<dbReference type="Pfam" id="PF07885">
    <property type="entry name" value="Ion_trans_2"/>
    <property type="match status" value="1"/>
</dbReference>
<feature type="transmembrane region" description="Helical" evidence="12">
    <location>
        <begin position="309"/>
        <end position="327"/>
    </location>
</feature>
<evidence type="ECO:0000256" key="5">
    <source>
        <dbReference type="ARBA" id="ARBA00022826"/>
    </source>
</evidence>
<keyword evidence="8" id="KW-0406">Ion transport</keyword>
<evidence type="ECO:0000256" key="3">
    <source>
        <dbReference type="ARBA" id="ARBA00022538"/>
    </source>
</evidence>
<evidence type="ECO:0000256" key="1">
    <source>
        <dbReference type="ARBA" id="ARBA00004141"/>
    </source>
</evidence>
<keyword evidence="5" id="KW-0631">Potassium channel</keyword>
<feature type="domain" description="RCK N-terminal" evidence="15">
    <location>
        <begin position="375"/>
        <end position="492"/>
    </location>
</feature>
<sequence>MNEYNVEHDCIEINETSNLSQVSSNESLTNSGVSSNSTRKQNKFLSTLDENANEVKQVKKKSFSKILKFTSLSSYTQVRENYEKVHLHKREKKSQGYSIRYFFLLLKSIFSFKLYTSFFAKKLKGAEFVFLVFDFLIDLTYSILYLCELQINVKNLEKIETKLVQFPELLQLYRNGHQYLFVNRFTWIFYALTFLSCCNLSSVILKLMFADRFWKKLFSSSVFIDLIVGAPFIALAVINGGRFIYVPYFLIMIKSVYRLTRILRYRGVFFNLSALKEKLAILIFTVWTFESNFQPPDSQFYPYRSLDLMDSFYFTVITISTVGYGDLAPVSIPGRITVCCLIIVSLGIIPGLVSEVVDTLAMDKKGGGAYSRGSTDFIVVIGKHDSPDRMKDILAVFFHKDTVLKNKVVFLMREEPSQKIIALLNNTQIKEKVKYFTGCSLNRDDLERLQVNHASAVFILSNRSAQYKKEDEQNTLRAWAIDTFSPETPLYVYTMLPETESYLEQSTTATICLNELKQAILGYTTLYPGTSTLFNNLLNQTSPYPRYEQVWQAQYGDGSGNEIYSSTVNDLFVGEIFTEISWYLYKEFQVILFAVKTVSYKFGASLTMLNPGISYRFKKGDVLIFIAQNESIIYKISELTALDFLKSFTKSDDGIEQSSATLARGLTKSQTFSVEAGSFIFPKVGQNDDLYINSPLVPGTETKGPLCHLLKNPTVDLKYSVLDSCNLENFILVLTFDYDIFKFLCTLRAAHLNEKRFKPIVVLSPELPTQTQFDSYRSFPQLFFIKGDPLSKKDLLNAGLIKCEKVVVINFSSSGHIDDLEEMEKFIDTEALMVNHLIYNLTVDPENSLKSKILITELQRRQHIKFLKPVEKTAKNFQKLRKKNFAKKFVNKTEKIKNSSSLEYYYSPVFANGAVVVGATLESILFQTFQNDSILDIFKLFCGLKYEKDLHLEKIFNCEASFLGSIKVPTGFENSTFRDAYHYLAKHGIIPIALYRQPDLDWDNILPFIYTNPVPSCLLKESDMIYVLKKSS</sequence>
<dbReference type="GO" id="GO:0005228">
    <property type="term" value="F:intracellular sodium-activated potassium channel activity"/>
    <property type="evidence" value="ECO:0007669"/>
    <property type="project" value="TreeGrafter"/>
</dbReference>
<feature type="transmembrane region" description="Helical" evidence="12">
    <location>
        <begin position="334"/>
        <end position="353"/>
    </location>
</feature>
<feature type="transmembrane region" description="Helical" evidence="12">
    <location>
        <begin position="217"/>
        <end position="238"/>
    </location>
</feature>
<feature type="transmembrane region" description="Helical" evidence="12">
    <location>
        <begin position="187"/>
        <end position="205"/>
    </location>
</feature>
<feature type="transmembrane region" description="Helical" evidence="12">
    <location>
        <begin position="97"/>
        <end position="116"/>
    </location>
</feature>
<comment type="caution">
    <text evidence="16">The sequence shown here is derived from an EMBL/GenBank/DDBJ whole genome shotgun (WGS) entry which is preliminary data.</text>
</comment>
<dbReference type="InterPro" id="IPR047871">
    <property type="entry name" value="K_chnl_Slo-like"/>
</dbReference>
<accession>A0AAD5UAE8</accession>
<dbReference type="GO" id="GO:0005886">
    <property type="term" value="C:plasma membrane"/>
    <property type="evidence" value="ECO:0007669"/>
    <property type="project" value="TreeGrafter"/>
</dbReference>
<name>A0AAD5UAE8_9FUNG</name>
<evidence type="ECO:0000256" key="7">
    <source>
        <dbReference type="ARBA" id="ARBA00022989"/>
    </source>
</evidence>
<feature type="domain" description="Calcium-activated potassium channel BK alpha subunit" evidence="13">
    <location>
        <begin position="509"/>
        <end position="595"/>
    </location>
</feature>
<dbReference type="GO" id="GO:0015271">
    <property type="term" value="F:outward rectifier potassium channel activity"/>
    <property type="evidence" value="ECO:0007669"/>
    <property type="project" value="TreeGrafter"/>
</dbReference>
<dbReference type="InterPro" id="IPR003148">
    <property type="entry name" value="RCK_N"/>
</dbReference>
<dbReference type="InterPro" id="IPR003929">
    <property type="entry name" value="K_chnl_BK_asu"/>
</dbReference>
<reference evidence="16" key="1">
    <citation type="submission" date="2020-05" db="EMBL/GenBank/DDBJ databases">
        <title>Phylogenomic resolution of chytrid fungi.</title>
        <authorList>
            <person name="Stajich J.E."/>
            <person name="Amses K."/>
            <person name="Simmons R."/>
            <person name="Seto K."/>
            <person name="Myers J."/>
            <person name="Bonds A."/>
            <person name="Quandt C.A."/>
            <person name="Barry K."/>
            <person name="Liu P."/>
            <person name="Grigoriev I."/>
            <person name="Longcore J.E."/>
            <person name="James T.Y."/>
        </authorList>
    </citation>
    <scope>NUCLEOTIDE SEQUENCE</scope>
    <source>
        <strain evidence="16">JEL0476</strain>
    </source>
</reference>
<evidence type="ECO:0000259" key="13">
    <source>
        <dbReference type="Pfam" id="PF03493"/>
    </source>
</evidence>
<evidence type="ECO:0000256" key="8">
    <source>
        <dbReference type="ARBA" id="ARBA00023065"/>
    </source>
</evidence>
<organism evidence="16 17">
    <name type="scientific">Clydaea vesicula</name>
    <dbReference type="NCBI Taxonomy" id="447962"/>
    <lineage>
        <taxon>Eukaryota</taxon>
        <taxon>Fungi</taxon>
        <taxon>Fungi incertae sedis</taxon>
        <taxon>Chytridiomycota</taxon>
        <taxon>Chytridiomycota incertae sedis</taxon>
        <taxon>Chytridiomycetes</taxon>
        <taxon>Lobulomycetales</taxon>
        <taxon>Lobulomycetaceae</taxon>
        <taxon>Clydaea</taxon>
    </lineage>
</organism>
<feature type="domain" description="Potassium channel" evidence="14">
    <location>
        <begin position="301"/>
        <end position="360"/>
    </location>
</feature>
<keyword evidence="6" id="KW-0630">Potassium</keyword>
<evidence type="ECO:0000256" key="2">
    <source>
        <dbReference type="ARBA" id="ARBA00022448"/>
    </source>
</evidence>
<dbReference type="PANTHER" id="PTHR10027">
    <property type="entry name" value="CALCIUM-ACTIVATED POTASSIUM CHANNEL ALPHA CHAIN"/>
    <property type="match status" value="1"/>
</dbReference>
<keyword evidence="10" id="KW-0407">Ion channel</keyword>
<dbReference type="Pfam" id="PF22614">
    <property type="entry name" value="Slo-like_RCK"/>
    <property type="match status" value="2"/>
</dbReference>
<dbReference type="Gene3D" id="1.10.287.70">
    <property type="match status" value="1"/>
</dbReference>
<evidence type="ECO:0000313" key="17">
    <source>
        <dbReference type="Proteomes" id="UP001211065"/>
    </source>
</evidence>
<evidence type="ECO:0000259" key="14">
    <source>
        <dbReference type="Pfam" id="PF07885"/>
    </source>
</evidence>
<evidence type="ECO:0000256" key="9">
    <source>
        <dbReference type="ARBA" id="ARBA00023136"/>
    </source>
</evidence>
<dbReference type="SUPFAM" id="SSF81324">
    <property type="entry name" value="Voltage-gated potassium channels"/>
    <property type="match status" value="1"/>
</dbReference>
<gene>
    <name evidence="16" type="ORF">HK099_002164</name>
</gene>
<evidence type="ECO:0000313" key="16">
    <source>
        <dbReference type="EMBL" id="KAJ3227413.1"/>
    </source>
</evidence>
<keyword evidence="9 12" id="KW-0472">Membrane</keyword>
<feature type="domain" description="RCK N-terminal" evidence="15">
    <location>
        <begin position="727"/>
        <end position="841"/>
    </location>
</feature>
<keyword evidence="17" id="KW-1185">Reference proteome</keyword>
<feature type="transmembrane region" description="Helical" evidence="12">
    <location>
        <begin position="267"/>
        <end position="289"/>
    </location>
</feature>
<evidence type="ECO:0000256" key="6">
    <source>
        <dbReference type="ARBA" id="ARBA00022958"/>
    </source>
</evidence>
<dbReference type="InterPro" id="IPR013099">
    <property type="entry name" value="K_chnl_dom"/>
</dbReference>
<dbReference type="AlphaFoldDB" id="A0AAD5UAE8"/>
<evidence type="ECO:0000256" key="12">
    <source>
        <dbReference type="SAM" id="Phobius"/>
    </source>
</evidence>
<evidence type="ECO:0000256" key="11">
    <source>
        <dbReference type="ARBA" id="ARBA00034430"/>
    </source>
</evidence>
<evidence type="ECO:0000256" key="10">
    <source>
        <dbReference type="ARBA" id="ARBA00023303"/>
    </source>
</evidence>